<accession>A0AAV8Y2Q2</accession>
<comment type="caution">
    <text evidence="2">The sequence shown here is derived from an EMBL/GenBank/DDBJ whole genome shotgun (WGS) entry which is preliminary data.</text>
</comment>
<sequence>MPSGEESLSDVDNDLEIIEEGREEQENFENQELIEEGTNENAPSPENAQNADDENKKVVKPKRVIKNPQPKLNEQTLKGPKGLAAIESYFEQ</sequence>
<dbReference type="AlphaFoldDB" id="A0AAV8Y2Q2"/>
<proteinExistence type="predicted"/>
<evidence type="ECO:0000313" key="2">
    <source>
        <dbReference type="EMBL" id="KAJ8945214.1"/>
    </source>
</evidence>
<feature type="region of interest" description="Disordered" evidence="1">
    <location>
        <begin position="1"/>
        <end position="92"/>
    </location>
</feature>
<name>A0AAV8Y2Q2_9CUCU</name>
<feature type="compositionally biased region" description="Acidic residues" evidence="1">
    <location>
        <begin position="7"/>
        <end position="38"/>
    </location>
</feature>
<feature type="compositionally biased region" description="Polar residues" evidence="1">
    <location>
        <begin position="39"/>
        <end position="50"/>
    </location>
</feature>
<dbReference type="EMBL" id="JANEYF010002532">
    <property type="protein sequence ID" value="KAJ8945214.1"/>
    <property type="molecule type" value="Genomic_DNA"/>
</dbReference>
<evidence type="ECO:0000313" key="3">
    <source>
        <dbReference type="Proteomes" id="UP001162156"/>
    </source>
</evidence>
<gene>
    <name evidence="2" type="ORF">NQ314_009283</name>
</gene>
<keyword evidence="3" id="KW-1185">Reference proteome</keyword>
<reference evidence="2" key="1">
    <citation type="journal article" date="2023" name="Insect Mol. Biol.">
        <title>Genome sequencing provides insights into the evolution of gene families encoding plant cell wall-degrading enzymes in longhorned beetles.</title>
        <authorList>
            <person name="Shin N.R."/>
            <person name="Okamura Y."/>
            <person name="Kirsch R."/>
            <person name="Pauchet Y."/>
        </authorList>
    </citation>
    <scope>NUCLEOTIDE SEQUENCE</scope>
    <source>
        <strain evidence="2">RBIC_L_NR</strain>
    </source>
</reference>
<evidence type="ECO:0000256" key="1">
    <source>
        <dbReference type="SAM" id="MobiDB-lite"/>
    </source>
</evidence>
<organism evidence="2 3">
    <name type="scientific">Rhamnusium bicolor</name>
    <dbReference type="NCBI Taxonomy" id="1586634"/>
    <lineage>
        <taxon>Eukaryota</taxon>
        <taxon>Metazoa</taxon>
        <taxon>Ecdysozoa</taxon>
        <taxon>Arthropoda</taxon>
        <taxon>Hexapoda</taxon>
        <taxon>Insecta</taxon>
        <taxon>Pterygota</taxon>
        <taxon>Neoptera</taxon>
        <taxon>Endopterygota</taxon>
        <taxon>Coleoptera</taxon>
        <taxon>Polyphaga</taxon>
        <taxon>Cucujiformia</taxon>
        <taxon>Chrysomeloidea</taxon>
        <taxon>Cerambycidae</taxon>
        <taxon>Lepturinae</taxon>
        <taxon>Rhagiini</taxon>
        <taxon>Rhamnusium</taxon>
    </lineage>
</organism>
<dbReference type="Proteomes" id="UP001162156">
    <property type="component" value="Unassembled WGS sequence"/>
</dbReference>
<protein>
    <submittedName>
        <fullName evidence="2">Uncharacterized protein</fullName>
    </submittedName>
</protein>